<dbReference type="GO" id="GO:0016787">
    <property type="term" value="F:hydrolase activity"/>
    <property type="evidence" value="ECO:0007669"/>
    <property type="project" value="UniProtKB-KW"/>
</dbReference>
<feature type="region of interest" description="Disordered" evidence="5">
    <location>
        <begin position="26"/>
        <end position="47"/>
    </location>
</feature>
<evidence type="ECO:0000313" key="9">
    <source>
        <dbReference type="Proteomes" id="UP001597197"/>
    </source>
</evidence>
<dbReference type="Gene3D" id="2.60.40.1180">
    <property type="entry name" value="Golgi alpha-mannosidase II"/>
    <property type="match status" value="1"/>
</dbReference>
<dbReference type="PRINTS" id="PR00843">
    <property type="entry name" value="GLHYDRLASE30"/>
</dbReference>
<dbReference type="EMBL" id="JBHUFD010000005">
    <property type="protein sequence ID" value="MFD1873679.1"/>
    <property type="molecule type" value="Genomic_DNA"/>
</dbReference>
<dbReference type="PANTHER" id="PTHR11069:SF23">
    <property type="entry name" value="LYSOSOMAL ACID GLUCOSYLCERAMIDASE"/>
    <property type="match status" value="1"/>
</dbReference>
<keyword evidence="3 4" id="KW-0378">Hydrolase</keyword>
<evidence type="ECO:0000259" key="7">
    <source>
        <dbReference type="Pfam" id="PF17189"/>
    </source>
</evidence>
<accession>A0ABW4QVX1</accession>
<sequence length="496" mass="52893">MTFPTHFRQSAGLLLAATLLLGGCTKDDSSSTPTPTPTPLPTPAPTSPAQVAVWLTMPDKSALFYNQPAGLNFNAAANSNATIAVDTTQTYQTMDGFGYTLTGGSAYVLSQMTAANRAALLQELFATDANNIGVSYLRVSIGASDLDAQVFTYDDGSPDPTLANFSLAPDQRYLIPVLKEIVAINPSIKILGSPWTAPTWMKNGPTSATNPNPSPVGGSLKPEYYDAYARYFVKYIQGMQALGVPIDAVTLQNEPLNPDNNPSMKMTGAEHAAFIKNNVGPAFRAANLTTKIIAYDHNPDAEGLAFVNTVLRDVGASAYLDGSAFHLYAGQMSALTQIHDAYPAKNVYFTEQWTQAPGNFTADLTWHANNLMVAAPRNWSRNVLEWNLANDATYGPHTPGGCTECLGALTISGNTVTRNSAYYTVAHAAKFVRPGSVRVATNAPDGLANVAYKTPAGKRVLMVVNTGSTLKSFNIQYKGKLASTSLYGGAVATYVW</sequence>
<keyword evidence="9" id="KW-1185">Reference proteome</keyword>
<evidence type="ECO:0000256" key="3">
    <source>
        <dbReference type="ARBA" id="ARBA00022801"/>
    </source>
</evidence>
<gene>
    <name evidence="8" type="ORF">ACFSDX_14625</name>
</gene>
<feature type="compositionally biased region" description="Pro residues" evidence="5">
    <location>
        <begin position="34"/>
        <end position="46"/>
    </location>
</feature>
<dbReference type="RefSeq" id="WP_382314779.1">
    <property type="nucleotide sequence ID" value="NZ_JBHUFD010000005.1"/>
</dbReference>
<keyword evidence="4" id="KW-0326">Glycosidase</keyword>
<dbReference type="Pfam" id="PF17189">
    <property type="entry name" value="Glyco_hydro_30C"/>
    <property type="match status" value="1"/>
</dbReference>
<dbReference type="Pfam" id="PF02055">
    <property type="entry name" value="Glyco_hydro_30"/>
    <property type="match status" value="1"/>
</dbReference>
<dbReference type="InterPro" id="IPR033453">
    <property type="entry name" value="Glyco_hydro_30_TIM-barrel"/>
</dbReference>
<evidence type="ECO:0000259" key="6">
    <source>
        <dbReference type="Pfam" id="PF02055"/>
    </source>
</evidence>
<evidence type="ECO:0000256" key="5">
    <source>
        <dbReference type="SAM" id="MobiDB-lite"/>
    </source>
</evidence>
<proteinExistence type="inferred from homology"/>
<feature type="domain" description="Glycosyl hydrolase family 30 beta sandwich" evidence="7">
    <location>
        <begin position="435"/>
        <end position="494"/>
    </location>
</feature>
<evidence type="ECO:0000313" key="8">
    <source>
        <dbReference type="EMBL" id="MFD1873679.1"/>
    </source>
</evidence>
<dbReference type="InterPro" id="IPR001139">
    <property type="entry name" value="Glyco_hydro_30"/>
</dbReference>
<reference evidence="9" key="1">
    <citation type="journal article" date="2019" name="Int. J. Syst. Evol. Microbiol.">
        <title>The Global Catalogue of Microorganisms (GCM) 10K type strain sequencing project: providing services to taxonomists for standard genome sequencing and annotation.</title>
        <authorList>
            <consortium name="The Broad Institute Genomics Platform"/>
            <consortium name="The Broad Institute Genome Sequencing Center for Infectious Disease"/>
            <person name="Wu L."/>
            <person name="Ma J."/>
        </authorList>
    </citation>
    <scope>NUCLEOTIDE SEQUENCE [LARGE SCALE GENOMIC DNA]</scope>
    <source>
        <strain evidence="9">CGMCC 1.15795</strain>
    </source>
</reference>
<dbReference type="InterPro" id="IPR017853">
    <property type="entry name" value="GH"/>
</dbReference>
<dbReference type="InterPro" id="IPR013780">
    <property type="entry name" value="Glyco_hydro_b"/>
</dbReference>
<comment type="caution">
    <text evidence="8">The sequence shown here is derived from an EMBL/GenBank/DDBJ whole genome shotgun (WGS) entry which is preliminary data.</text>
</comment>
<organism evidence="8 9">
    <name type="scientific">Hymenobacter bucti</name>
    <dbReference type="NCBI Taxonomy" id="1844114"/>
    <lineage>
        <taxon>Bacteria</taxon>
        <taxon>Pseudomonadati</taxon>
        <taxon>Bacteroidota</taxon>
        <taxon>Cytophagia</taxon>
        <taxon>Cytophagales</taxon>
        <taxon>Hymenobacteraceae</taxon>
        <taxon>Hymenobacter</taxon>
    </lineage>
</organism>
<feature type="domain" description="Glycosyl hydrolase family 30 TIM-barrel" evidence="6">
    <location>
        <begin position="95"/>
        <end position="432"/>
    </location>
</feature>
<evidence type="ECO:0000256" key="2">
    <source>
        <dbReference type="ARBA" id="ARBA00022729"/>
    </source>
</evidence>
<dbReference type="InterPro" id="IPR033452">
    <property type="entry name" value="GH30_C"/>
</dbReference>
<comment type="similarity">
    <text evidence="1 4">Belongs to the glycosyl hydrolase 30 family.</text>
</comment>
<evidence type="ECO:0000256" key="4">
    <source>
        <dbReference type="RuleBase" id="RU361188"/>
    </source>
</evidence>
<dbReference type="SUPFAM" id="SSF51445">
    <property type="entry name" value="(Trans)glycosidases"/>
    <property type="match status" value="1"/>
</dbReference>
<dbReference type="PANTHER" id="PTHR11069">
    <property type="entry name" value="GLUCOSYLCERAMIDASE"/>
    <property type="match status" value="1"/>
</dbReference>
<name>A0ABW4QVX1_9BACT</name>
<dbReference type="Proteomes" id="UP001597197">
    <property type="component" value="Unassembled WGS sequence"/>
</dbReference>
<evidence type="ECO:0000256" key="1">
    <source>
        <dbReference type="ARBA" id="ARBA00005382"/>
    </source>
</evidence>
<protein>
    <submittedName>
        <fullName evidence="8">Glycoside hydrolase family 30 beta sandwich domain-containing protein</fullName>
    </submittedName>
</protein>
<keyword evidence="2" id="KW-0732">Signal</keyword>
<dbReference type="Gene3D" id="3.20.20.80">
    <property type="entry name" value="Glycosidases"/>
    <property type="match status" value="1"/>
</dbReference>